<keyword evidence="3 6" id="KW-0812">Transmembrane</keyword>
<keyword evidence="5 6" id="KW-0472">Membrane</keyword>
<keyword evidence="7" id="KW-0732">Signal</keyword>
<comment type="similarity">
    <text evidence="2">Belongs to the vacuolar ATPase subunit S1 family.</text>
</comment>
<feature type="signal peptide" evidence="7">
    <location>
        <begin position="1"/>
        <end position="31"/>
    </location>
</feature>
<comment type="subcellular location">
    <subcellularLocation>
        <location evidence="1">Membrane</location>
        <topology evidence="1">Single-pass membrane protein</topology>
    </subcellularLocation>
</comment>
<dbReference type="Proteomes" id="UP000310200">
    <property type="component" value="Unassembled WGS sequence"/>
</dbReference>
<feature type="domain" description="V-type proton ATPase subunit S1 luminal" evidence="8">
    <location>
        <begin position="192"/>
        <end position="316"/>
    </location>
</feature>
<reference evidence="10 11" key="1">
    <citation type="journal article" date="2019" name="Philos. Trans. R. Soc. Lond., B, Biol. Sci.">
        <title>Ant behaviour and brain gene expression of defending hosts depend on the ecological success of the intruding social parasite.</title>
        <authorList>
            <person name="Kaur R."/>
            <person name="Stoldt M."/>
            <person name="Jongepier E."/>
            <person name="Feldmeyer B."/>
            <person name="Menzel F."/>
            <person name="Bornberg-Bauer E."/>
            <person name="Foitzik S."/>
        </authorList>
    </citation>
    <scope>NUCLEOTIDE SEQUENCE [LARGE SCALE GENOMIC DNA]</scope>
    <source>
        <tissue evidence="10">Whole body</tissue>
    </source>
</reference>
<dbReference type="PANTHER" id="PTHR12471:SF7">
    <property type="entry name" value="V-TYPE PROTON ATPASE SUBUNIT S1"/>
    <property type="match status" value="1"/>
</dbReference>
<evidence type="ECO:0000256" key="3">
    <source>
        <dbReference type="ARBA" id="ARBA00022692"/>
    </source>
</evidence>
<dbReference type="PANTHER" id="PTHR12471">
    <property type="entry name" value="VACUOLAR ATP SYNTHASE SUBUNIT S1"/>
    <property type="match status" value="1"/>
</dbReference>
<feature type="transmembrane region" description="Helical" evidence="6">
    <location>
        <begin position="337"/>
        <end position="358"/>
    </location>
</feature>
<dbReference type="EMBL" id="QBLH01002024">
    <property type="protein sequence ID" value="TGZ50097.1"/>
    <property type="molecule type" value="Genomic_DNA"/>
</dbReference>
<evidence type="ECO:0000256" key="6">
    <source>
        <dbReference type="SAM" id="Phobius"/>
    </source>
</evidence>
<dbReference type="GO" id="GO:0033176">
    <property type="term" value="C:proton-transporting V-type ATPase complex"/>
    <property type="evidence" value="ECO:0007669"/>
    <property type="project" value="TreeGrafter"/>
</dbReference>
<evidence type="ECO:0000256" key="5">
    <source>
        <dbReference type="ARBA" id="ARBA00023136"/>
    </source>
</evidence>
<dbReference type="InterPro" id="IPR046756">
    <property type="entry name" value="VAS1/VOA1_TM"/>
</dbReference>
<dbReference type="AlphaFoldDB" id="A0A4S2KQ43"/>
<feature type="domain" description="V-type proton ATPase subunit S1/VOA1 transmembrane" evidence="9">
    <location>
        <begin position="331"/>
        <end position="369"/>
    </location>
</feature>
<feature type="chain" id="PRO_5020694008" evidence="7">
    <location>
        <begin position="32"/>
        <end position="381"/>
    </location>
</feature>
<dbReference type="GO" id="GO:0030641">
    <property type="term" value="P:regulation of cellular pH"/>
    <property type="evidence" value="ECO:0007669"/>
    <property type="project" value="TreeGrafter"/>
</dbReference>
<sequence>MTGKPSGGLVRAAPFLALFAVVVCHLDSVRACTPAVIWCPHEDYESILQKYSLWGAYRVVLSNPLHKLNSEYFLGGLVELNVTEPAIIAEELCVEDLRNSKVLSNAVNGSKIIYFPCVITPDVVYRKIYRIYEIKTIEDMNDDHELNMALKDIDSNSCIAITGKQCRYSYSERIKREAVADNSTEFKIKTDRIILYSAKPLLFRASDKSEHVELVQSKVSGASSRSTKDEKTVILAIKFTGVENIGDMTLEFFFQIKSVGYYTLNRVNYETSNNGELFTRRDISFPFNFSYHCTPKTVFSGNGSAYLSISDMQVQIDPKNVTFSDAYDCVGFTSIPIWTGIFVTAILGLIMIWALTMIMDIRTMDRFDDPKGKTITISSAE</sequence>
<evidence type="ECO:0000256" key="2">
    <source>
        <dbReference type="ARBA" id="ARBA00009037"/>
    </source>
</evidence>
<name>A0A4S2KQ43_9HYME</name>
<dbReference type="GO" id="GO:0001671">
    <property type="term" value="F:ATPase activator activity"/>
    <property type="evidence" value="ECO:0007669"/>
    <property type="project" value="TreeGrafter"/>
</dbReference>
<dbReference type="Pfam" id="PF05827">
    <property type="entry name" value="VAS1_LD"/>
    <property type="match status" value="1"/>
</dbReference>
<accession>A0A4S2KQ43</accession>
<evidence type="ECO:0000256" key="4">
    <source>
        <dbReference type="ARBA" id="ARBA00022989"/>
    </source>
</evidence>
<dbReference type="STRING" id="300112.A0A4S2KQ43"/>
<evidence type="ECO:0000313" key="11">
    <source>
        <dbReference type="Proteomes" id="UP000310200"/>
    </source>
</evidence>
<evidence type="ECO:0000259" key="8">
    <source>
        <dbReference type="Pfam" id="PF05827"/>
    </source>
</evidence>
<comment type="caution">
    <text evidence="10">The sequence shown here is derived from an EMBL/GenBank/DDBJ whole genome shotgun (WGS) entry which is preliminary data.</text>
</comment>
<keyword evidence="11" id="KW-1185">Reference proteome</keyword>
<evidence type="ECO:0000256" key="1">
    <source>
        <dbReference type="ARBA" id="ARBA00004167"/>
    </source>
</evidence>
<keyword evidence="4 6" id="KW-1133">Transmembrane helix</keyword>
<evidence type="ECO:0000259" key="9">
    <source>
        <dbReference type="Pfam" id="PF20520"/>
    </source>
</evidence>
<dbReference type="InterPro" id="IPR046755">
    <property type="entry name" value="VAS1_LD"/>
</dbReference>
<evidence type="ECO:0000256" key="7">
    <source>
        <dbReference type="SAM" id="SignalP"/>
    </source>
</evidence>
<organism evidence="10 11">
    <name type="scientific">Temnothorax longispinosus</name>
    <dbReference type="NCBI Taxonomy" id="300112"/>
    <lineage>
        <taxon>Eukaryota</taxon>
        <taxon>Metazoa</taxon>
        <taxon>Ecdysozoa</taxon>
        <taxon>Arthropoda</taxon>
        <taxon>Hexapoda</taxon>
        <taxon>Insecta</taxon>
        <taxon>Pterygota</taxon>
        <taxon>Neoptera</taxon>
        <taxon>Endopterygota</taxon>
        <taxon>Hymenoptera</taxon>
        <taxon>Apocrita</taxon>
        <taxon>Aculeata</taxon>
        <taxon>Formicoidea</taxon>
        <taxon>Formicidae</taxon>
        <taxon>Myrmicinae</taxon>
        <taxon>Temnothorax</taxon>
    </lineage>
</organism>
<evidence type="ECO:0000313" key="10">
    <source>
        <dbReference type="EMBL" id="TGZ50097.1"/>
    </source>
</evidence>
<protein>
    <submittedName>
        <fullName evidence="10">V-type proton ATPase subunit S1</fullName>
    </submittedName>
</protein>
<dbReference type="Gene3D" id="2.40.160.110">
    <property type="match status" value="1"/>
</dbReference>
<gene>
    <name evidence="10" type="ORF">DBV15_00874</name>
</gene>
<dbReference type="Pfam" id="PF20520">
    <property type="entry name" value="Ac45-VOA1_TM"/>
    <property type="match status" value="1"/>
</dbReference>
<proteinExistence type="inferred from homology"/>
<dbReference type="InterPro" id="IPR008388">
    <property type="entry name" value="Ac45_acc_su"/>
</dbReference>